<keyword evidence="1" id="KW-0812">Transmembrane</keyword>
<protein>
    <recommendedName>
        <fullName evidence="4">AsmA-like protein</fullName>
    </recommendedName>
</protein>
<reference evidence="2 3" key="1">
    <citation type="submission" date="2018-06" db="EMBL/GenBank/DDBJ databases">
        <title>Genomic Encyclopedia of Archaeal and Bacterial Type Strains, Phase II (KMG-II): from individual species to whole genera.</title>
        <authorList>
            <person name="Goeker M."/>
        </authorList>
    </citation>
    <scope>NUCLEOTIDE SEQUENCE [LARGE SCALE GENOMIC DNA]</scope>
    <source>
        <strain evidence="2 3">DSM 15361</strain>
    </source>
</reference>
<dbReference type="EMBL" id="QKYV01000003">
    <property type="protein sequence ID" value="PZW41722.1"/>
    <property type="molecule type" value="Genomic_DNA"/>
</dbReference>
<evidence type="ECO:0000256" key="1">
    <source>
        <dbReference type="SAM" id="Phobius"/>
    </source>
</evidence>
<dbReference type="AlphaFoldDB" id="A0A2W7I895"/>
<feature type="transmembrane region" description="Helical" evidence="1">
    <location>
        <begin position="7"/>
        <end position="26"/>
    </location>
</feature>
<comment type="caution">
    <text evidence="2">The sequence shown here is derived from an EMBL/GenBank/DDBJ whole genome shotgun (WGS) entry which is preliminary data.</text>
</comment>
<dbReference type="Proteomes" id="UP000249542">
    <property type="component" value="Unassembled WGS sequence"/>
</dbReference>
<evidence type="ECO:0008006" key="4">
    <source>
        <dbReference type="Google" id="ProtNLM"/>
    </source>
</evidence>
<dbReference type="RefSeq" id="WP_111540720.1">
    <property type="nucleotide sequence ID" value="NZ_QKYV01000003.1"/>
</dbReference>
<evidence type="ECO:0000313" key="3">
    <source>
        <dbReference type="Proteomes" id="UP000249542"/>
    </source>
</evidence>
<sequence length="502" mass="57897">MKTFLKIVSAVGVLLIVGYIATHFFVKNKIETALEKPIAEGVVTYEDLGLNLFRGSVDFANIKWKSDKNESHLSVPRLKVASFSYYALLVDNQVKVKKVFFDEPDIFLHTKTDSVKSASQNNSKKFEKEVLVQKFEIDNGNFILKKDSIEKIRVSNFNFGIHEIFSSKDSRNGKVPFTYEDYKLEGDNLFFDLNDLQELNVDKVSVSEKNISLRNLHMAPKHSKDRYIEHIPYEKDWMDLKIDELSILDYTLNLKDKKSFSTPLIEIKKLNFEIFRDKTVKDDVRKKDMYSKMLRGLDFGIKIDSLNISSGYLAYGEQLKKPGPAATIFFDEFNSGITNITNLDLDREDFPMTNVKISTQFMGKSKLDFNWNFQVNDTLDRFTVQGSGYQIPDTSINSFFRPAFNMEAEGGVDEVYYNFSGDRNRASGDIKLDYEKFKLHVLKKDRERKNKVLSFLANIVVKNSSKNGGISKNVGEVKRDKTKSFWNYFWSCLEAGLKKVFI</sequence>
<accession>A0A2W7I895</accession>
<name>A0A2W7I895_9FLAO</name>
<evidence type="ECO:0000313" key="2">
    <source>
        <dbReference type="EMBL" id="PZW41722.1"/>
    </source>
</evidence>
<keyword evidence="1" id="KW-0472">Membrane</keyword>
<keyword evidence="1" id="KW-1133">Transmembrane helix</keyword>
<keyword evidence="3" id="KW-1185">Reference proteome</keyword>
<organism evidence="2 3">
    <name type="scientific">Mesonia algae</name>
    <dbReference type="NCBI Taxonomy" id="213248"/>
    <lineage>
        <taxon>Bacteria</taxon>
        <taxon>Pseudomonadati</taxon>
        <taxon>Bacteroidota</taxon>
        <taxon>Flavobacteriia</taxon>
        <taxon>Flavobacteriales</taxon>
        <taxon>Flavobacteriaceae</taxon>
        <taxon>Mesonia</taxon>
    </lineage>
</organism>
<proteinExistence type="predicted"/>
<gene>
    <name evidence="2" type="ORF">LX95_01404</name>
</gene>